<evidence type="ECO:0000313" key="2">
    <source>
        <dbReference type="Proteomes" id="UP000036367"/>
    </source>
</evidence>
<organism evidence="1 2">
    <name type="scientific">Rhodopirellula islandica</name>
    <dbReference type="NCBI Taxonomy" id="595434"/>
    <lineage>
        <taxon>Bacteria</taxon>
        <taxon>Pseudomonadati</taxon>
        <taxon>Planctomycetota</taxon>
        <taxon>Planctomycetia</taxon>
        <taxon>Pirellulales</taxon>
        <taxon>Pirellulaceae</taxon>
        <taxon>Rhodopirellula</taxon>
    </lineage>
</organism>
<name>A0A0J1BGQ7_RHOIS</name>
<evidence type="ECO:0000313" key="1">
    <source>
        <dbReference type="EMBL" id="KLU05742.1"/>
    </source>
</evidence>
<proteinExistence type="predicted"/>
<dbReference type="AlphaFoldDB" id="A0A0J1BGQ7"/>
<keyword evidence="2" id="KW-1185">Reference proteome</keyword>
<dbReference type="PATRIC" id="fig|595434.4.peg.2267"/>
<reference evidence="1" key="1">
    <citation type="submission" date="2015-05" db="EMBL/GenBank/DDBJ databases">
        <title>Permanent draft genome of Rhodopirellula islandicus K833.</title>
        <authorList>
            <person name="Kizina J."/>
            <person name="Richter M."/>
            <person name="Glockner F.O."/>
            <person name="Harder J."/>
        </authorList>
    </citation>
    <scope>NUCLEOTIDE SEQUENCE [LARGE SCALE GENOMIC DNA]</scope>
    <source>
        <strain evidence="1">K833</strain>
    </source>
</reference>
<protein>
    <submittedName>
        <fullName evidence="1">General secretion pathway protein K</fullName>
    </submittedName>
</protein>
<dbReference type="EMBL" id="LECT01000017">
    <property type="protein sequence ID" value="KLU05742.1"/>
    <property type="molecule type" value="Genomic_DNA"/>
</dbReference>
<gene>
    <name evidence="1" type="ORF">RISK_002374</name>
</gene>
<sequence>MVMVIVTMVALAAYGFNQQMADAYRSSKLQIERAQARLTVMSAIEALQSTLEQPRGSRLSWHREPAALFTGVSLRENASQTEDVEPEWMFSVLSPADPAAVGTSMELAKAWRFGLTNESSKINLLALNQWEAAVPGQAKKTLMNLPGMDLAMAQALMNAYGIVDTAPASAMSLSDRIGAFSDEQGSDGVSSSGGDDADERIRQWANRWTGGDWDMNYQLDSLEQNLLEEQTSLGATGSIEGTANARPVAWRDHLTFDSGQRNESLTGQPRVFLNGANLQKLHQDLLAIWPADWANFVIAVRQFGVRGQSSSRTGTSSVTAAEWTPDFSIPASVRIASPLELANATVEVSQANEKPFSIRSPFSDDFGDRSNYIRSLVDDVTVHPSRVIVGQVDVMEAPRPVLLGIPTITPEIVDQIIERRASQTGSVSPTDTNVSRDTIAWLLIENVVDLPTFIKLQPWITVGGDCYHAQIVAFRDPFTPTFRCTVTLDGSAPHVALRSLRQWDAWGKGFTFDELRGELSPNPPLDHAGSHLP</sequence>
<accession>A0A0J1BGQ7</accession>
<comment type="caution">
    <text evidence="1">The sequence shown here is derived from an EMBL/GenBank/DDBJ whole genome shotgun (WGS) entry which is preliminary data.</text>
</comment>
<dbReference type="Proteomes" id="UP000036367">
    <property type="component" value="Unassembled WGS sequence"/>
</dbReference>
<dbReference type="STRING" id="595434.RISK_002374"/>